<dbReference type="Pfam" id="PF01565">
    <property type="entry name" value="FAD_binding_4"/>
    <property type="match status" value="1"/>
</dbReference>
<dbReference type="InterPro" id="IPR016167">
    <property type="entry name" value="FAD-bd_PCMH_sub1"/>
</dbReference>
<evidence type="ECO:0000256" key="5">
    <source>
        <dbReference type="ARBA" id="ARBA00023002"/>
    </source>
</evidence>
<dbReference type="InterPro" id="IPR016169">
    <property type="entry name" value="FAD-bd_PCMH_sub2"/>
</dbReference>
<dbReference type="GO" id="GO:0071949">
    <property type="term" value="F:FAD binding"/>
    <property type="evidence" value="ECO:0007669"/>
    <property type="project" value="InterPro"/>
</dbReference>
<comment type="cofactor">
    <cofactor evidence="1">
        <name>FAD</name>
        <dbReference type="ChEBI" id="CHEBI:57692"/>
    </cofactor>
</comment>
<evidence type="ECO:0000259" key="6">
    <source>
        <dbReference type="PROSITE" id="PS51387"/>
    </source>
</evidence>
<dbReference type="AlphaFoldDB" id="A0A5C3L9R3"/>
<dbReference type="GO" id="GO:0016491">
    <property type="term" value="F:oxidoreductase activity"/>
    <property type="evidence" value="ECO:0007669"/>
    <property type="project" value="UniProtKB-KW"/>
</dbReference>
<dbReference type="OrthoDB" id="415825at2759"/>
<accession>A0A5C3L9R3</accession>
<dbReference type="Gene3D" id="3.30.465.10">
    <property type="match status" value="1"/>
</dbReference>
<dbReference type="Gene3D" id="3.40.462.20">
    <property type="match status" value="1"/>
</dbReference>
<evidence type="ECO:0000313" key="7">
    <source>
        <dbReference type="EMBL" id="TFK29243.1"/>
    </source>
</evidence>
<evidence type="ECO:0000256" key="4">
    <source>
        <dbReference type="ARBA" id="ARBA00022827"/>
    </source>
</evidence>
<dbReference type="Pfam" id="PF08031">
    <property type="entry name" value="BBE"/>
    <property type="match status" value="1"/>
</dbReference>
<keyword evidence="3" id="KW-0285">Flavoprotein</keyword>
<evidence type="ECO:0000256" key="2">
    <source>
        <dbReference type="ARBA" id="ARBA00005466"/>
    </source>
</evidence>
<protein>
    <submittedName>
        <fullName evidence="7">FAD binding domain-containing protein</fullName>
    </submittedName>
</protein>
<dbReference type="Proteomes" id="UP000307440">
    <property type="component" value="Unassembled WGS sequence"/>
</dbReference>
<organism evidence="7 8">
    <name type="scientific">Coprinopsis marcescibilis</name>
    <name type="common">Agaric fungus</name>
    <name type="synonym">Psathyrella marcescibilis</name>
    <dbReference type="NCBI Taxonomy" id="230819"/>
    <lineage>
        <taxon>Eukaryota</taxon>
        <taxon>Fungi</taxon>
        <taxon>Dikarya</taxon>
        <taxon>Basidiomycota</taxon>
        <taxon>Agaricomycotina</taxon>
        <taxon>Agaricomycetes</taxon>
        <taxon>Agaricomycetidae</taxon>
        <taxon>Agaricales</taxon>
        <taxon>Agaricineae</taxon>
        <taxon>Psathyrellaceae</taxon>
        <taxon>Coprinopsis</taxon>
    </lineage>
</organism>
<dbReference type="InterPro" id="IPR006094">
    <property type="entry name" value="Oxid_FAD_bind_N"/>
</dbReference>
<dbReference type="SUPFAM" id="SSF56176">
    <property type="entry name" value="FAD-binding/transporter-associated domain-like"/>
    <property type="match status" value="1"/>
</dbReference>
<keyword evidence="4" id="KW-0274">FAD</keyword>
<evidence type="ECO:0000256" key="1">
    <source>
        <dbReference type="ARBA" id="ARBA00001974"/>
    </source>
</evidence>
<dbReference type="Gene3D" id="3.30.43.10">
    <property type="entry name" value="Uridine Diphospho-n-acetylenolpyruvylglucosamine Reductase, domain 2"/>
    <property type="match status" value="1"/>
</dbReference>
<dbReference type="InterPro" id="IPR036318">
    <property type="entry name" value="FAD-bd_PCMH-like_sf"/>
</dbReference>
<dbReference type="EMBL" id="ML210150">
    <property type="protein sequence ID" value="TFK29243.1"/>
    <property type="molecule type" value="Genomic_DNA"/>
</dbReference>
<sequence>MAIQRNLSETVKGDIITPDHPGYAAAIARWARNAERTAKLVVFVKDAEDVAACLKYAQENNIPVAVRGGGHNAAGASSAHDGMVIDLSRYVNKVRIDTDKKLGYVGGGCVWKDVDTEAIKHGLATVGGTVNHTGVGGLTLGGGYGWLSGRYGLATDNIRQATIVTANGSILTVNENENPELFWAIRGGGGNFGVVTEFVFQLYPQRKTVFAGLVVYAPPALHRIVETTKAWWSRANLNQDAAMCQIITIGPNGQPAVVLLLFFNGSEQDGRAEFQDFYDIGPVQDMAKEIPYQDLNTLQNPMSEHGKGQYLKGASQKQPEFSSMMQIVNKTAEIAQNNFTPATIYEFFPLRKINSVPVDATAFRRELTPNVLINCTWDGSKDRTEEARAIAKDLIDTIVAGQSGLSNSEKFGYTNYGNTAISESSNGIDRAQVAFGPNYPRLQAIKKIHDPTNVFNRWFPILPA</sequence>
<dbReference type="PANTHER" id="PTHR42973:SF39">
    <property type="entry name" value="FAD-BINDING PCMH-TYPE DOMAIN-CONTAINING PROTEIN"/>
    <property type="match status" value="1"/>
</dbReference>
<evidence type="ECO:0000256" key="3">
    <source>
        <dbReference type="ARBA" id="ARBA00022630"/>
    </source>
</evidence>
<reference evidence="7 8" key="1">
    <citation type="journal article" date="2019" name="Nat. Ecol. Evol.">
        <title>Megaphylogeny resolves global patterns of mushroom evolution.</title>
        <authorList>
            <person name="Varga T."/>
            <person name="Krizsan K."/>
            <person name="Foldi C."/>
            <person name="Dima B."/>
            <person name="Sanchez-Garcia M."/>
            <person name="Sanchez-Ramirez S."/>
            <person name="Szollosi G.J."/>
            <person name="Szarkandi J.G."/>
            <person name="Papp V."/>
            <person name="Albert L."/>
            <person name="Andreopoulos W."/>
            <person name="Angelini C."/>
            <person name="Antonin V."/>
            <person name="Barry K.W."/>
            <person name="Bougher N.L."/>
            <person name="Buchanan P."/>
            <person name="Buyck B."/>
            <person name="Bense V."/>
            <person name="Catcheside P."/>
            <person name="Chovatia M."/>
            <person name="Cooper J."/>
            <person name="Damon W."/>
            <person name="Desjardin D."/>
            <person name="Finy P."/>
            <person name="Geml J."/>
            <person name="Haridas S."/>
            <person name="Hughes K."/>
            <person name="Justo A."/>
            <person name="Karasinski D."/>
            <person name="Kautmanova I."/>
            <person name="Kiss B."/>
            <person name="Kocsube S."/>
            <person name="Kotiranta H."/>
            <person name="LaButti K.M."/>
            <person name="Lechner B.E."/>
            <person name="Liimatainen K."/>
            <person name="Lipzen A."/>
            <person name="Lukacs Z."/>
            <person name="Mihaltcheva S."/>
            <person name="Morgado L.N."/>
            <person name="Niskanen T."/>
            <person name="Noordeloos M.E."/>
            <person name="Ohm R.A."/>
            <person name="Ortiz-Santana B."/>
            <person name="Ovrebo C."/>
            <person name="Racz N."/>
            <person name="Riley R."/>
            <person name="Savchenko A."/>
            <person name="Shiryaev A."/>
            <person name="Soop K."/>
            <person name="Spirin V."/>
            <person name="Szebenyi C."/>
            <person name="Tomsovsky M."/>
            <person name="Tulloss R.E."/>
            <person name="Uehling J."/>
            <person name="Grigoriev I.V."/>
            <person name="Vagvolgyi C."/>
            <person name="Papp T."/>
            <person name="Martin F.M."/>
            <person name="Miettinen O."/>
            <person name="Hibbett D.S."/>
            <person name="Nagy L.G."/>
        </authorList>
    </citation>
    <scope>NUCLEOTIDE SEQUENCE [LARGE SCALE GENOMIC DNA]</scope>
    <source>
        <strain evidence="7 8">CBS 121175</strain>
    </source>
</reference>
<dbReference type="InterPro" id="IPR012951">
    <property type="entry name" value="BBE"/>
</dbReference>
<keyword evidence="5" id="KW-0560">Oxidoreductase</keyword>
<gene>
    <name evidence="7" type="ORF">FA15DRAFT_582526</name>
</gene>
<name>A0A5C3L9R3_COPMA</name>
<dbReference type="PROSITE" id="PS51387">
    <property type="entry name" value="FAD_PCMH"/>
    <property type="match status" value="1"/>
</dbReference>
<dbReference type="PANTHER" id="PTHR42973">
    <property type="entry name" value="BINDING OXIDOREDUCTASE, PUTATIVE (AFU_ORTHOLOGUE AFUA_1G17690)-RELATED"/>
    <property type="match status" value="1"/>
</dbReference>
<feature type="domain" description="FAD-binding PCMH-type" evidence="6">
    <location>
        <begin position="34"/>
        <end position="205"/>
    </location>
</feature>
<proteinExistence type="inferred from homology"/>
<dbReference type="InterPro" id="IPR050416">
    <property type="entry name" value="FAD-linked_Oxidoreductase"/>
</dbReference>
<evidence type="ECO:0000313" key="8">
    <source>
        <dbReference type="Proteomes" id="UP000307440"/>
    </source>
</evidence>
<dbReference type="InterPro" id="IPR016166">
    <property type="entry name" value="FAD-bd_PCMH"/>
</dbReference>
<keyword evidence="8" id="KW-1185">Reference proteome</keyword>
<comment type="similarity">
    <text evidence="2">Belongs to the oxygen-dependent FAD-linked oxidoreductase family.</text>
</comment>
<dbReference type="STRING" id="230819.A0A5C3L9R3"/>